<dbReference type="EMBL" id="OC920863">
    <property type="protein sequence ID" value="CAD7652894.1"/>
    <property type="molecule type" value="Genomic_DNA"/>
</dbReference>
<dbReference type="InterPro" id="IPR008146">
    <property type="entry name" value="Gln_synth_cat_dom"/>
</dbReference>
<dbReference type="GO" id="GO:0004356">
    <property type="term" value="F:glutamine synthetase activity"/>
    <property type="evidence" value="ECO:0007669"/>
    <property type="project" value="UniProtKB-EC"/>
</dbReference>
<gene>
    <name evidence="11" type="ORF">ONB1V03_LOCUS9552</name>
</gene>
<dbReference type="AlphaFoldDB" id="A0A7R9M5X5"/>
<name>A0A7R9M5X5_9ACAR</name>
<dbReference type="InterPro" id="IPR014746">
    <property type="entry name" value="Gln_synth/guanido_kin_cat_dom"/>
</dbReference>
<reference evidence="11" key="1">
    <citation type="submission" date="2020-11" db="EMBL/GenBank/DDBJ databases">
        <authorList>
            <person name="Tran Van P."/>
        </authorList>
    </citation>
    <scope>NUCLEOTIDE SEQUENCE</scope>
</reference>
<comment type="similarity">
    <text evidence="2 8 9">Belongs to the glutamine synthetase family.</text>
</comment>
<evidence type="ECO:0000256" key="8">
    <source>
        <dbReference type="PROSITE-ProRule" id="PRU01331"/>
    </source>
</evidence>
<accession>A0A7R9M5X5</accession>
<keyword evidence="5" id="KW-0436">Ligase</keyword>
<dbReference type="SUPFAM" id="SSF55931">
    <property type="entry name" value="Glutamine synthetase/guanido kinase"/>
    <property type="match status" value="1"/>
</dbReference>
<comment type="subcellular location">
    <subcellularLocation>
        <location evidence="1">Cytoplasm</location>
    </subcellularLocation>
</comment>
<feature type="non-terminal residue" evidence="11">
    <location>
        <position position="1"/>
    </location>
</feature>
<dbReference type="PANTHER" id="PTHR20852">
    <property type="entry name" value="GLUTAMINE SYNTHETASE"/>
    <property type="match status" value="1"/>
</dbReference>
<keyword evidence="6" id="KW-0547">Nucleotide-binding</keyword>
<dbReference type="Gene3D" id="3.30.590.10">
    <property type="entry name" value="Glutamine synthetase/guanido kinase, catalytic domain"/>
    <property type="match status" value="1"/>
</dbReference>
<evidence type="ECO:0000256" key="3">
    <source>
        <dbReference type="ARBA" id="ARBA00012937"/>
    </source>
</evidence>
<dbReference type="Gene3D" id="3.10.20.70">
    <property type="entry name" value="Glutamine synthetase, N-terminal domain"/>
    <property type="match status" value="1"/>
</dbReference>
<dbReference type="SUPFAM" id="SSF54368">
    <property type="entry name" value="Glutamine synthetase, N-terminal domain"/>
    <property type="match status" value="1"/>
</dbReference>
<dbReference type="OrthoDB" id="6491332at2759"/>
<dbReference type="GO" id="GO:0005737">
    <property type="term" value="C:cytoplasm"/>
    <property type="evidence" value="ECO:0007669"/>
    <property type="project" value="UniProtKB-SubCell"/>
</dbReference>
<evidence type="ECO:0000256" key="6">
    <source>
        <dbReference type="ARBA" id="ARBA00022741"/>
    </source>
</evidence>
<dbReference type="SMART" id="SM01230">
    <property type="entry name" value="Gln-synt_C"/>
    <property type="match status" value="1"/>
</dbReference>
<evidence type="ECO:0000256" key="9">
    <source>
        <dbReference type="RuleBase" id="RU000384"/>
    </source>
</evidence>
<keyword evidence="4" id="KW-0963">Cytoplasm</keyword>
<evidence type="ECO:0000313" key="12">
    <source>
        <dbReference type="Proteomes" id="UP000728032"/>
    </source>
</evidence>
<sequence length="367" mass="41079">NMTSIPLQSNSPFLARYLALQQPRDKILVTYVYLHPGNDNLAHFSSKSRVVDFVPKKASELPIWVTGVVTDTCTEILLRPVQIYNDPFRGGDNKLVLCDIVTEDMKPLSNNYRYSCNEAMELARDQHPWFGIEQEYMLMDGNERNWPLGWPKNGYPDPISAPRALYHAAVGANNQYGRDVMEAHLRACLYAGVNISGENAEAQPSQWEYQVGPCEGIRIGDDLTMSRYILIRIAEDLHIGISFDPKPVAGWMGCGAHTNFSTEAMRAEGGLAEIKRAMDKLSKNHAKHVQVYDPHGGADNTRRLTGQLWSSDLNKFSWGIADRAASVRIPKQVAQAGKGYFEDRRPASNCDPYAVTEALVRTCCLNE</sequence>
<dbReference type="EC" id="6.3.1.2" evidence="3"/>
<dbReference type="EMBL" id="CAJPVJ010006038">
    <property type="protein sequence ID" value="CAG2170081.1"/>
    <property type="molecule type" value="Genomic_DNA"/>
</dbReference>
<evidence type="ECO:0000256" key="4">
    <source>
        <dbReference type="ARBA" id="ARBA00022490"/>
    </source>
</evidence>
<keyword evidence="12" id="KW-1185">Reference proteome</keyword>
<dbReference type="FunFam" id="3.30.590.10:FF:000011">
    <property type="entry name" value="Glutamine synthetase"/>
    <property type="match status" value="1"/>
</dbReference>
<evidence type="ECO:0000256" key="1">
    <source>
        <dbReference type="ARBA" id="ARBA00004496"/>
    </source>
</evidence>
<dbReference type="GO" id="GO:0006542">
    <property type="term" value="P:glutamine biosynthetic process"/>
    <property type="evidence" value="ECO:0007669"/>
    <property type="project" value="InterPro"/>
</dbReference>
<dbReference type="GO" id="GO:0005524">
    <property type="term" value="F:ATP binding"/>
    <property type="evidence" value="ECO:0007669"/>
    <property type="project" value="UniProtKB-KW"/>
</dbReference>
<organism evidence="11">
    <name type="scientific">Oppiella nova</name>
    <dbReference type="NCBI Taxonomy" id="334625"/>
    <lineage>
        <taxon>Eukaryota</taxon>
        <taxon>Metazoa</taxon>
        <taxon>Ecdysozoa</taxon>
        <taxon>Arthropoda</taxon>
        <taxon>Chelicerata</taxon>
        <taxon>Arachnida</taxon>
        <taxon>Acari</taxon>
        <taxon>Acariformes</taxon>
        <taxon>Sarcoptiformes</taxon>
        <taxon>Oribatida</taxon>
        <taxon>Brachypylina</taxon>
        <taxon>Oppioidea</taxon>
        <taxon>Oppiidae</taxon>
        <taxon>Oppiella</taxon>
    </lineage>
</organism>
<dbReference type="Proteomes" id="UP000728032">
    <property type="component" value="Unassembled WGS sequence"/>
</dbReference>
<dbReference type="InterPro" id="IPR036651">
    <property type="entry name" value="Gln_synt_N_sf"/>
</dbReference>
<evidence type="ECO:0000256" key="7">
    <source>
        <dbReference type="ARBA" id="ARBA00022840"/>
    </source>
</evidence>
<proteinExistence type="inferred from homology"/>
<dbReference type="InterPro" id="IPR050292">
    <property type="entry name" value="Glutamine_Synthetase"/>
</dbReference>
<protein>
    <recommendedName>
        <fullName evidence="3">glutamine synthetase</fullName>
        <ecNumber evidence="3">6.3.1.2</ecNumber>
    </recommendedName>
</protein>
<keyword evidence="7" id="KW-0067">ATP-binding</keyword>
<dbReference type="Pfam" id="PF00120">
    <property type="entry name" value="Gln-synt_C"/>
    <property type="match status" value="1"/>
</dbReference>
<dbReference type="PANTHER" id="PTHR20852:SF57">
    <property type="entry name" value="GLUTAMINE SYNTHETASE 2 CYTOPLASMIC"/>
    <property type="match status" value="1"/>
</dbReference>
<evidence type="ECO:0000256" key="2">
    <source>
        <dbReference type="ARBA" id="ARBA00009897"/>
    </source>
</evidence>
<evidence type="ECO:0000313" key="11">
    <source>
        <dbReference type="EMBL" id="CAD7652894.1"/>
    </source>
</evidence>
<feature type="domain" description="GS catalytic" evidence="10">
    <location>
        <begin position="112"/>
        <end position="367"/>
    </location>
</feature>
<evidence type="ECO:0000259" key="10">
    <source>
        <dbReference type="PROSITE" id="PS51987"/>
    </source>
</evidence>
<dbReference type="PROSITE" id="PS51987">
    <property type="entry name" value="GS_CATALYTIC"/>
    <property type="match status" value="1"/>
</dbReference>
<evidence type="ECO:0000256" key="5">
    <source>
        <dbReference type="ARBA" id="ARBA00022598"/>
    </source>
</evidence>